<feature type="transmembrane region" description="Helical" evidence="5">
    <location>
        <begin position="286"/>
        <end position="306"/>
    </location>
</feature>
<dbReference type="PANTHER" id="PTHR39344:SF1">
    <property type="entry name" value="UPF0182 PROTEIN SLL1060"/>
    <property type="match status" value="1"/>
</dbReference>
<accession>A0A839RHQ2</accession>
<keyword evidence="1 5" id="KW-1003">Cell membrane</keyword>
<dbReference type="GO" id="GO:0005886">
    <property type="term" value="C:plasma membrane"/>
    <property type="evidence" value="ECO:0007669"/>
    <property type="project" value="UniProtKB-SubCell"/>
</dbReference>
<feature type="region of interest" description="Disordered" evidence="6">
    <location>
        <begin position="931"/>
        <end position="957"/>
    </location>
</feature>
<feature type="transmembrane region" description="Helical" evidence="5">
    <location>
        <begin position="111"/>
        <end position="130"/>
    </location>
</feature>
<reference evidence="7 8" key="1">
    <citation type="submission" date="2020-08" db="EMBL/GenBank/DDBJ databases">
        <title>Sequencing the genomes of 1000 actinobacteria strains.</title>
        <authorList>
            <person name="Klenk H.-P."/>
        </authorList>
    </citation>
    <scope>NUCLEOTIDE SEQUENCE [LARGE SCALE GENOMIC DNA]</scope>
    <source>
        <strain evidence="7 8">DSM 45258</strain>
    </source>
</reference>
<evidence type="ECO:0000256" key="6">
    <source>
        <dbReference type="SAM" id="MobiDB-lite"/>
    </source>
</evidence>
<evidence type="ECO:0000256" key="4">
    <source>
        <dbReference type="ARBA" id="ARBA00023136"/>
    </source>
</evidence>
<dbReference type="HAMAP" id="MF_01600">
    <property type="entry name" value="UPF0182"/>
    <property type="match status" value="1"/>
</dbReference>
<feature type="transmembrane region" description="Helical" evidence="5">
    <location>
        <begin position="170"/>
        <end position="192"/>
    </location>
</feature>
<feature type="transmembrane region" description="Helical" evidence="5">
    <location>
        <begin position="260"/>
        <end position="279"/>
    </location>
</feature>
<keyword evidence="4 5" id="KW-0472">Membrane</keyword>
<dbReference type="InterPro" id="IPR005372">
    <property type="entry name" value="UPF0182"/>
</dbReference>
<evidence type="ECO:0000313" key="7">
    <source>
        <dbReference type="EMBL" id="MBB3035696.1"/>
    </source>
</evidence>
<protein>
    <recommendedName>
        <fullName evidence="5">UPF0182 protein FHU29_000130</fullName>
    </recommendedName>
</protein>
<proteinExistence type="inferred from homology"/>
<sequence length="1000" mass="110061">MGIRPPAGVPTLSRRSRILIVLAAVGGILLAVGPRLIDTYIDWLWFGEVGFRNVFTTVIFTRLALFVAVGVIVGLIIFGALVLAYRSRPIFAPTSPNDPVARYRIAVTSRLKVFAIGVPVAIGVLAGLVGQGNWQTVQLFLNRQEFGVNDPQFGLDVGFYAFALPFYELVLNWLFVAVVLAFILNLITHYIFGGIRLDNRDRALTNSARIQLAVLAGTFILLKAVAYWFDRYGLLTSSRKEPTFTGAGFTDINAVLPAKLILLAIAVICAVAFFAAIVLRDMRIPALSAGLLLLSSILVGAVWPMLMEQFSVRPNPVDREGQYIERNIAATRAAYGIEPERIDYESWAGVGSRSPSDDPADITTIQNIRLLDPAILSRTFTQQQQLKNFYGFPEELNIDRYAINGTLQDYIVSVRELNPRGLAANQQDWLNKHTVYTHGNGFVAAPANRVNAAVGDVDGADASDSGYPIYAVSDLFNESDIIPVDQPRIYFGELIAQMNPDYAIVGETEQAGAREYDTDLEQYTYTGAGGVAIGNWANRLAFFAKYSERNILFSDAVGPDSKILFKRDPRDRVEAVAPWLIPDSNTYPAVVNGRVVWIVDAYTTLDNYPYAQRSTLDSLVADSTESLRPLPPEEVSYIRNSVKATVDAYDGTVNLYEWDEEDPVLKAWMGVFPNTVEPKDSIDDELRAHFRYPEDLFKVQREMLSRYHVNDPREFFTTNAFWSVPKDPTVENNPPDQPPYYMLMGDPETGDPTFQLTSPMVVFNREFLASHISVNSDPENYGQFTIRRLPTDTQTPGPQLAQNSMVTDTRVATDITLLERANRLHFGNVLTLPVGEGGILYVEPIYTERRGAADSAFPQLARVVVSYRGEDGRVRIGYHATLAGALRQVFDTRTAGLATAPGGDAVEAETAEEAGVDIETELPIDEQAAGVTDGVEEETVTPPPAPSPPADGASDDVVAELDAALAALRDAQRNGNFAEYGAALDRLERAVQSYEQTGGN</sequence>
<evidence type="ECO:0000256" key="3">
    <source>
        <dbReference type="ARBA" id="ARBA00022989"/>
    </source>
</evidence>
<dbReference type="NCBIfam" id="NF009097">
    <property type="entry name" value="PRK12438.1"/>
    <property type="match status" value="1"/>
</dbReference>
<name>A0A839RHQ2_9ACTN</name>
<organism evidence="7 8">
    <name type="scientific">Hoyosella altamirensis</name>
    <dbReference type="NCBI Taxonomy" id="616997"/>
    <lineage>
        <taxon>Bacteria</taxon>
        <taxon>Bacillati</taxon>
        <taxon>Actinomycetota</taxon>
        <taxon>Actinomycetes</taxon>
        <taxon>Mycobacteriales</taxon>
        <taxon>Hoyosellaceae</taxon>
        <taxon>Hoyosella</taxon>
    </lineage>
</organism>
<evidence type="ECO:0000256" key="5">
    <source>
        <dbReference type="HAMAP-Rule" id="MF_01600"/>
    </source>
</evidence>
<evidence type="ECO:0000256" key="1">
    <source>
        <dbReference type="ARBA" id="ARBA00022475"/>
    </source>
</evidence>
<evidence type="ECO:0000256" key="2">
    <source>
        <dbReference type="ARBA" id="ARBA00022692"/>
    </source>
</evidence>
<comment type="similarity">
    <text evidence="5">Belongs to the UPF0182 family.</text>
</comment>
<dbReference type="RefSeq" id="WP_074390875.1">
    <property type="nucleotide sequence ID" value="NZ_BDDI01000009.1"/>
</dbReference>
<keyword evidence="8" id="KW-1185">Reference proteome</keyword>
<feature type="transmembrane region" description="Helical" evidence="5">
    <location>
        <begin position="57"/>
        <end position="85"/>
    </location>
</feature>
<dbReference type="PANTHER" id="PTHR39344">
    <property type="entry name" value="UPF0182 PROTEIN SLL1060"/>
    <property type="match status" value="1"/>
</dbReference>
<dbReference type="NCBIfam" id="NF000825">
    <property type="entry name" value="PRK00068.1"/>
    <property type="match status" value="1"/>
</dbReference>
<dbReference type="AlphaFoldDB" id="A0A839RHQ2"/>
<dbReference type="EMBL" id="JACHWS010000001">
    <property type="protein sequence ID" value="MBB3035696.1"/>
    <property type="molecule type" value="Genomic_DNA"/>
</dbReference>
<comment type="caution">
    <text evidence="7">The sequence shown here is derived from an EMBL/GenBank/DDBJ whole genome shotgun (WGS) entry which is preliminary data.</text>
</comment>
<dbReference type="Pfam" id="PF03699">
    <property type="entry name" value="UPF0182"/>
    <property type="match status" value="1"/>
</dbReference>
<dbReference type="GO" id="GO:0005576">
    <property type="term" value="C:extracellular region"/>
    <property type="evidence" value="ECO:0007669"/>
    <property type="project" value="TreeGrafter"/>
</dbReference>
<gene>
    <name evidence="7" type="ORF">FHU29_000130</name>
</gene>
<dbReference type="OrthoDB" id="9763654at2"/>
<keyword evidence="2 5" id="KW-0812">Transmembrane</keyword>
<evidence type="ECO:0000313" key="8">
    <source>
        <dbReference type="Proteomes" id="UP000567922"/>
    </source>
</evidence>
<feature type="transmembrane region" description="Helical" evidence="5">
    <location>
        <begin position="212"/>
        <end position="229"/>
    </location>
</feature>
<dbReference type="Proteomes" id="UP000567922">
    <property type="component" value="Unassembled WGS sequence"/>
</dbReference>
<comment type="subcellular location">
    <subcellularLocation>
        <location evidence="5">Cell membrane</location>
        <topology evidence="5">Multi-pass membrane protein</topology>
    </subcellularLocation>
</comment>
<feature type="transmembrane region" description="Helical" evidence="5">
    <location>
        <begin position="18"/>
        <end position="37"/>
    </location>
</feature>
<keyword evidence="3 5" id="KW-1133">Transmembrane helix</keyword>